<evidence type="ECO:0000256" key="8">
    <source>
        <dbReference type="SAM" id="Phobius"/>
    </source>
</evidence>
<comment type="similarity">
    <text evidence="2">Belongs to the binding-protein-dependent transport system permease family. FecCD subfamily.</text>
</comment>
<feature type="transmembrane region" description="Helical" evidence="8">
    <location>
        <begin position="45"/>
        <end position="66"/>
    </location>
</feature>
<dbReference type="GO" id="GO:0005886">
    <property type="term" value="C:plasma membrane"/>
    <property type="evidence" value="ECO:0007669"/>
    <property type="project" value="UniProtKB-SubCell"/>
</dbReference>
<feature type="transmembrane region" description="Helical" evidence="8">
    <location>
        <begin position="293"/>
        <end position="314"/>
    </location>
</feature>
<dbReference type="Proteomes" id="UP000585681">
    <property type="component" value="Unassembled WGS sequence"/>
</dbReference>
<keyword evidence="5 8" id="KW-0812">Transmembrane</keyword>
<evidence type="ECO:0000256" key="7">
    <source>
        <dbReference type="ARBA" id="ARBA00023136"/>
    </source>
</evidence>
<accession>A0A840CML2</accession>
<keyword evidence="6 8" id="KW-1133">Transmembrane helix</keyword>
<dbReference type="AlphaFoldDB" id="A0A840CML2"/>
<feature type="transmembrane region" description="Helical" evidence="8">
    <location>
        <begin position="107"/>
        <end position="126"/>
    </location>
</feature>
<evidence type="ECO:0000256" key="5">
    <source>
        <dbReference type="ARBA" id="ARBA00022692"/>
    </source>
</evidence>
<name>A0A840CML2_9RHOB</name>
<gene>
    <name evidence="9" type="ORF">GGR17_003806</name>
</gene>
<evidence type="ECO:0000256" key="6">
    <source>
        <dbReference type="ARBA" id="ARBA00022989"/>
    </source>
</evidence>
<dbReference type="RefSeq" id="WP_082386623.1">
    <property type="nucleotide sequence ID" value="NZ_JACIEQ010000015.1"/>
</dbReference>
<dbReference type="GO" id="GO:0033214">
    <property type="term" value="P:siderophore-iron import into cell"/>
    <property type="evidence" value="ECO:0007669"/>
    <property type="project" value="TreeGrafter"/>
</dbReference>
<dbReference type="InterPro" id="IPR000522">
    <property type="entry name" value="ABC_transptr_permease_BtuC"/>
</dbReference>
<dbReference type="EMBL" id="JACIEQ010000015">
    <property type="protein sequence ID" value="MBB4023966.1"/>
    <property type="molecule type" value="Genomic_DNA"/>
</dbReference>
<keyword evidence="3" id="KW-0813">Transport</keyword>
<protein>
    <submittedName>
        <fullName evidence="9">Iron complex transport system permease protein</fullName>
    </submittedName>
</protein>
<dbReference type="PANTHER" id="PTHR30472">
    <property type="entry name" value="FERRIC ENTEROBACTIN TRANSPORT SYSTEM PERMEASE PROTEIN"/>
    <property type="match status" value="1"/>
</dbReference>
<dbReference type="Gene3D" id="1.10.3470.10">
    <property type="entry name" value="ABC transporter involved in vitamin B12 uptake, BtuC"/>
    <property type="match status" value="1"/>
</dbReference>
<dbReference type="GO" id="GO:0022857">
    <property type="term" value="F:transmembrane transporter activity"/>
    <property type="evidence" value="ECO:0007669"/>
    <property type="project" value="InterPro"/>
</dbReference>
<evidence type="ECO:0000313" key="10">
    <source>
        <dbReference type="Proteomes" id="UP000585681"/>
    </source>
</evidence>
<dbReference type="SUPFAM" id="SSF81345">
    <property type="entry name" value="ABC transporter involved in vitamin B12 uptake, BtuC"/>
    <property type="match status" value="1"/>
</dbReference>
<dbReference type="InterPro" id="IPR037294">
    <property type="entry name" value="ABC_BtuC-like"/>
</dbReference>
<evidence type="ECO:0000256" key="2">
    <source>
        <dbReference type="ARBA" id="ARBA00007935"/>
    </source>
</evidence>
<feature type="transmembrane region" description="Helical" evidence="8">
    <location>
        <begin position="267"/>
        <end position="287"/>
    </location>
</feature>
<keyword evidence="4" id="KW-1003">Cell membrane</keyword>
<evidence type="ECO:0000256" key="4">
    <source>
        <dbReference type="ARBA" id="ARBA00022475"/>
    </source>
</evidence>
<sequence>MLTADMGWRFGALAALTGGAVAVFLMLGVPAGAWDFALAFRGVKLLALVLVAYAVSTSTILFHTVTRNRILTPSIMGFDALYLLIQTLLVFFLGGWGMLQLDGVSKFGAEVACMMLFSTTLFVWLFNRNSRNLHLMILVGIIFGILFRSLAGFAARLIDPNDFVVVQGAQFATFNAVNTELLWISLALCGATMPLVWRLRHALDVLALGRDPAISLGLPYRGLVLAVLAIVALLVSVSTALVGPVSFFGLLVAHLAYMAVPRGGHGATLIAGALIAMLVLIGGQAVFEHVLGLKSALSIVIDLIGGLVFLFLLLRGHAR</sequence>
<dbReference type="Pfam" id="PF01032">
    <property type="entry name" value="FecCD"/>
    <property type="match status" value="1"/>
</dbReference>
<evidence type="ECO:0000256" key="3">
    <source>
        <dbReference type="ARBA" id="ARBA00022448"/>
    </source>
</evidence>
<organism evidence="9 10">
    <name type="scientific">Actibacterium naphthalenivorans</name>
    <dbReference type="NCBI Taxonomy" id="1614693"/>
    <lineage>
        <taxon>Bacteria</taxon>
        <taxon>Pseudomonadati</taxon>
        <taxon>Pseudomonadota</taxon>
        <taxon>Alphaproteobacteria</taxon>
        <taxon>Rhodobacterales</taxon>
        <taxon>Roseobacteraceae</taxon>
        <taxon>Actibacterium</taxon>
    </lineage>
</organism>
<reference evidence="9" key="1">
    <citation type="submission" date="2020-08" db="EMBL/GenBank/DDBJ databases">
        <title>Genomic Encyclopedia of Type Strains, Phase IV (KMG-IV): sequencing the most valuable type-strain genomes for metagenomic binning, comparative biology and taxonomic classification.</title>
        <authorList>
            <person name="Goeker M."/>
        </authorList>
    </citation>
    <scope>NUCLEOTIDE SEQUENCE [LARGE SCALE GENOMIC DNA]</scope>
    <source>
        <strain evidence="9">DSM 105040</strain>
    </source>
</reference>
<comment type="caution">
    <text evidence="9">The sequence shown here is derived from an EMBL/GenBank/DDBJ whole genome shotgun (WGS) entry which is preliminary data.</text>
</comment>
<keyword evidence="10" id="KW-1185">Reference proteome</keyword>
<evidence type="ECO:0000313" key="9">
    <source>
        <dbReference type="EMBL" id="MBB4023966.1"/>
    </source>
</evidence>
<feature type="transmembrane region" description="Helical" evidence="8">
    <location>
        <begin position="241"/>
        <end position="260"/>
    </location>
</feature>
<proteinExistence type="inferred from homology"/>
<evidence type="ECO:0000256" key="1">
    <source>
        <dbReference type="ARBA" id="ARBA00004651"/>
    </source>
</evidence>
<keyword evidence="7 8" id="KW-0472">Membrane</keyword>
<feature type="transmembrane region" description="Helical" evidence="8">
    <location>
        <begin position="133"/>
        <end position="155"/>
    </location>
</feature>
<comment type="subcellular location">
    <subcellularLocation>
        <location evidence="1">Cell membrane</location>
        <topology evidence="1">Multi-pass membrane protein</topology>
    </subcellularLocation>
</comment>
<feature type="transmembrane region" description="Helical" evidence="8">
    <location>
        <begin position="12"/>
        <end position="33"/>
    </location>
</feature>
<dbReference type="PANTHER" id="PTHR30472:SF19">
    <property type="entry name" value="PETROBACTIN IMPORT SYSTEM PERMEASE PROTEIN YCLO"/>
    <property type="match status" value="1"/>
</dbReference>
<feature type="transmembrane region" description="Helical" evidence="8">
    <location>
        <begin position="78"/>
        <end position="101"/>
    </location>
</feature>